<keyword evidence="2" id="KW-1185">Reference proteome</keyword>
<dbReference type="EMBL" id="CM056817">
    <property type="protein sequence ID" value="KAJ8619337.1"/>
    <property type="molecule type" value="Genomic_DNA"/>
</dbReference>
<proteinExistence type="predicted"/>
<sequence length="102" mass="11314">MLRKKKQQEETERERDGEDSGSYEGGWVHTISVPAEDYVWSVEGSASKDPPKVSENWISATLLLTPIIATYTGLEREGTVDNATEKEAIEKCGSSSEEHHCS</sequence>
<evidence type="ECO:0000313" key="1">
    <source>
        <dbReference type="EMBL" id="KAJ8619337.1"/>
    </source>
</evidence>
<gene>
    <name evidence="1" type="ORF">MRB53_027866</name>
</gene>
<accession>A0ACC2KED9</accession>
<name>A0ACC2KED9_PERAE</name>
<comment type="caution">
    <text evidence="1">The sequence shown here is derived from an EMBL/GenBank/DDBJ whole genome shotgun (WGS) entry which is preliminary data.</text>
</comment>
<dbReference type="Proteomes" id="UP001234297">
    <property type="component" value="Chromosome 9"/>
</dbReference>
<organism evidence="1 2">
    <name type="scientific">Persea americana</name>
    <name type="common">Avocado</name>
    <dbReference type="NCBI Taxonomy" id="3435"/>
    <lineage>
        <taxon>Eukaryota</taxon>
        <taxon>Viridiplantae</taxon>
        <taxon>Streptophyta</taxon>
        <taxon>Embryophyta</taxon>
        <taxon>Tracheophyta</taxon>
        <taxon>Spermatophyta</taxon>
        <taxon>Magnoliopsida</taxon>
        <taxon>Magnoliidae</taxon>
        <taxon>Laurales</taxon>
        <taxon>Lauraceae</taxon>
        <taxon>Persea</taxon>
    </lineage>
</organism>
<reference evidence="1 2" key="1">
    <citation type="journal article" date="2022" name="Hortic Res">
        <title>A haplotype resolved chromosomal level avocado genome allows analysis of novel avocado genes.</title>
        <authorList>
            <person name="Nath O."/>
            <person name="Fletcher S.J."/>
            <person name="Hayward A."/>
            <person name="Shaw L.M."/>
            <person name="Masouleh A.K."/>
            <person name="Furtado A."/>
            <person name="Henry R.J."/>
            <person name="Mitter N."/>
        </authorList>
    </citation>
    <scope>NUCLEOTIDE SEQUENCE [LARGE SCALE GENOMIC DNA]</scope>
    <source>
        <strain evidence="2">cv. Hass</strain>
    </source>
</reference>
<evidence type="ECO:0000313" key="2">
    <source>
        <dbReference type="Proteomes" id="UP001234297"/>
    </source>
</evidence>
<protein>
    <submittedName>
        <fullName evidence="1">Uncharacterized protein</fullName>
    </submittedName>
</protein>